<evidence type="ECO:0000313" key="6">
    <source>
        <dbReference type="Proteomes" id="UP000637695"/>
    </source>
</evidence>
<dbReference type="Gene3D" id="3.40.50.2300">
    <property type="match status" value="2"/>
</dbReference>
<dbReference type="Proteomes" id="UP000637695">
    <property type="component" value="Unassembled WGS sequence"/>
</dbReference>
<protein>
    <submittedName>
        <fullName evidence="5">Catabolite control protein A</fullName>
    </submittedName>
</protein>
<dbReference type="PRINTS" id="PR00036">
    <property type="entry name" value="HTHLACI"/>
</dbReference>
<dbReference type="Pfam" id="PF13377">
    <property type="entry name" value="Peripla_BP_3"/>
    <property type="match status" value="1"/>
</dbReference>
<dbReference type="EMBL" id="BMOY01000001">
    <property type="protein sequence ID" value="GGI95326.1"/>
    <property type="molecule type" value="Genomic_DNA"/>
</dbReference>
<dbReference type="CDD" id="cd06267">
    <property type="entry name" value="PBP1_LacI_sugar_binding-like"/>
    <property type="match status" value="1"/>
</dbReference>
<comment type="caution">
    <text evidence="5">The sequence shown here is derived from an EMBL/GenBank/DDBJ whole genome shotgun (WGS) entry which is preliminary data.</text>
</comment>
<dbReference type="SUPFAM" id="SSF53822">
    <property type="entry name" value="Periplasmic binding protein-like I"/>
    <property type="match status" value="1"/>
</dbReference>
<gene>
    <name evidence="5" type="ORF">GCM10010885_01150</name>
</gene>
<dbReference type="PANTHER" id="PTHR30146:SF120">
    <property type="entry name" value="ALANINE RACEMASE"/>
    <property type="match status" value="1"/>
</dbReference>
<dbReference type="InterPro" id="IPR000843">
    <property type="entry name" value="HTH_LacI"/>
</dbReference>
<organism evidence="5 6">
    <name type="scientific">Alicyclobacillus cellulosilyticus</name>
    <dbReference type="NCBI Taxonomy" id="1003997"/>
    <lineage>
        <taxon>Bacteria</taxon>
        <taxon>Bacillati</taxon>
        <taxon>Bacillota</taxon>
        <taxon>Bacilli</taxon>
        <taxon>Bacillales</taxon>
        <taxon>Alicyclobacillaceae</taxon>
        <taxon>Alicyclobacillus</taxon>
    </lineage>
</organism>
<dbReference type="InterPro" id="IPR028082">
    <property type="entry name" value="Peripla_BP_I"/>
</dbReference>
<dbReference type="SMART" id="SM00354">
    <property type="entry name" value="HTH_LACI"/>
    <property type="match status" value="1"/>
</dbReference>
<dbReference type="InterPro" id="IPR010982">
    <property type="entry name" value="Lambda_DNA-bd_dom_sf"/>
</dbReference>
<reference evidence="5" key="2">
    <citation type="submission" date="2020-09" db="EMBL/GenBank/DDBJ databases">
        <authorList>
            <person name="Sun Q."/>
            <person name="Ohkuma M."/>
        </authorList>
    </citation>
    <scope>NUCLEOTIDE SEQUENCE</scope>
    <source>
        <strain evidence="5">JCM 18487</strain>
    </source>
</reference>
<keyword evidence="1" id="KW-0805">Transcription regulation</keyword>
<dbReference type="PROSITE" id="PS50932">
    <property type="entry name" value="HTH_LACI_2"/>
    <property type="match status" value="1"/>
</dbReference>
<dbReference type="InterPro" id="IPR046335">
    <property type="entry name" value="LacI/GalR-like_sensor"/>
</dbReference>
<reference evidence="5" key="1">
    <citation type="journal article" date="2014" name="Int. J. Syst. Evol. Microbiol.">
        <title>Complete genome sequence of Corynebacterium casei LMG S-19264T (=DSM 44701T), isolated from a smear-ripened cheese.</title>
        <authorList>
            <consortium name="US DOE Joint Genome Institute (JGI-PGF)"/>
            <person name="Walter F."/>
            <person name="Albersmeier A."/>
            <person name="Kalinowski J."/>
            <person name="Ruckert C."/>
        </authorList>
    </citation>
    <scope>NUCLEOTIDE SEQUENCE</scope>
    <source>
        <strain evidence="5">JCM 18487</strain>
    </source>
</reference>
<keyword evidence="2" id="KW-0238">DNA-binding</keyword>
<proteinExistence type="predicted"/>
<dbReference type="CDD" id="cd01392">
    <property type="entry name" value="HTH_LacI"/>
    <property type="match status" value="1"/>
</dbReference>
<dbReference type="GO" id="GO:0003700">
    <property type="term" value="F:DNA-binding transcription factor activity"/>
    <property type="evidence" value="ECO:0007669"/>
    <property type="project" value="TreeGrafter"/>
</dbReference>
<evidence type="ECO:0000256" key="3">
    <source>
        <dbReference type="ARBA" id="ARBA00023163"/>
    </source>
</evidence>
<dbReference type="PROSITE" id="PS00356">
    <property type="entry name" value="HTH_LACI_1"/>
    <property type="match status" value="1"/>
</dbReference>
<dbReference type="SUPFAM" id="SSF47413">
    <property type="entry name" value="lambda repressor-like DNA-binding domains"/>
    <property type="match status" value="1"/>
</dbReference>
<sequence>MATIRDIARLAGVSYSTVSKALNDSPLVKPATKQRILEIARAVNYQKNIPAAQLATGKSMVVGIVFEDIANPLFAHMAARLIDRFDENGYQAILSMAAQAGKLYRHLCVDGILYWGGAMNPSAVSELQDTAVPVVVFGADDHHHLPSVTVDRAEGIRMAIHHLVEQGHRRIGFVGRAEGVKFQAYIDGLNNLGLPHQPAWVLHCHHTWREAYTAMLQCDMGADAPTAWIGSNNQVARGALRALLHRGLRVPEDVSLVGYDDLPEMELEEVPLTTVGPALDDVVTNAVTLLMAAIRHEATVQTVRLMPKLHIRNSVAPRKERCPM</sequence>
<evidence type="ECO:0000256" key="2">
    <source>
        <dbReference type="ARBA" id="ARBA00023125"/>
    </source>
</evidence>
<evidence type="ECO:0000256" key="1">
    <source>
        <dbReference type="ARBA" id="ARBA00023015"/>
    </source>
</evidence>
<evidence type="ECO:0000313" key="5">
    <source>
        <dbReference type="EMBL" id="GGI95326.1"/>
    </source>
</evidence>
<keyword evidence="6" id="KW-1185">Reference proteome</keyword>
<dbReference type="GO" id="GO:0000976">
    <property type="term" value="F:transcription cis-regulatory region binding"/>
    <property type="evidence" value="ECO:0007669"/>
    <property type="project" value="TreeGrafter"/>
</dbReference>
<keyword evidence="3" id="KW-0804">Transcription</keyword>
<dbReference type="Gene3D" id="1.10.260.40">
    <property type="entry name" value="lambda repressor-like DNA-binding domains"/>
    <property type="match status" value="1"/>
</dbReference>
<dbReference type="Pfam" id="PF00356">
    <property type="entry name" value="LacI"/>
    <property type="match status" value="1"/>
</dbReference>
<evidence type="ECO:0000259" key="4">
    <source>
        <dbReference type="PROSITE" id="PS50932"/>
    </source>
</evidence>
<feature type="domain" description="HTH lacI-type" evidence="4">
    <location>
        <begin position="2"/>
        <end position="56"/>
    </location>
</feature>
<name>A0A917NFA2_9BACL</name>
<dbReference type="PANTHER" id="PTHR30146">
    <property type="entry name" value="LACI-RELATED TRANSCRIPTIONAL REPRESSOR"/>
    <property type="match status" value="1"/>
</dbReference>
<dbReference type="RefSeq" id="WP_188880516.1">
    <property type="nucleotide sequence ID" value="NZ_BMOY01000001.1"/>
</dbReference>
<dbReference type="AlphaFoldDB" id="A0A917NFA2"/>
<accession>A0A917NFA2</accession>